<sequence length="78" mass="8762">MPALLHFFLMKIQVLAASLALAAVFVTSCEQHDWSSTKKLYSHGDKDHGHGDDHKGHDHDHSHDKDHAGDGEKKEEKH</sequence>
<feature type="region of interest" description="Disordered" evidence="1">
    <location>
        <begin position="33"/>
        <end position="78"/>
    </location>
</feature>
<name>A0A5R8KC49_9BACT</name>
<evidence type="ECO:0000256" key="2">
    <source>
        <dbReference type="SAM" id="SignalP"/>
    </source>
</evidence>
<keyword evidence="4" id="KW-1185">Reference proteome</keyword>
<gene>
    <name evidence="3" type="ORF">FEM03_16265</name>
</gene>
<dbReference type="Proteomes" id="UP000306196">
    <property type="component" value="Unassembled WGS sequence"/>
</dbReference>
<reference evidence="3 4" key="1">
    <citation type="submission" date="2019-05" db="EMBL/GenBank/DDBJ databases">
        <title>Verrucobacter flavum gen. nov., sp. nov. a new member of the family Verrucomicrobiaceae.</title>
        <authorList>
            <person name="Szuroczki S."/>
            <person name="Abbaszade G."/>
            <person name="Szabo A."/>
            <person name="Felfoldi T."/>
            <person name="Schumann P."/>
            <person name="Boka K."/>
            <person name="Keki Z."/>
            <person name="Toumi M."/>
            <person name="Toth E."/>
        </authorList>
    </citation>
    <scope>NUCLEOTIDE SEQUENCE [LARGE SCALE GENOMIC DNA]</scope>
    <source>
        <strain evidence="3 4">MG-N-17</strain>
    </source>
</reference>
<dbReference type="EMBL" id="VAUV01000011">
    <property type="protein sequence ID" value="TLD69871.1"/>
    <property type="molecule type" value="Genomic_DNA"/>
</dbReference>
<organism evidence="3 4">
    <name type="scientific">Phragmitibacter flavus</name>
    <dbReference type="NCBI Taxonomy" id="2576071"/>
    <lineage>
        <taxon>Bacteria</taxon>
        <taxon>Pseudomonadati</taxon>
        <taxon>Verrucomicrobiota</taxon>
        <taxon>Verrucomicrobiia</taxon>
        <taxon>Verrucomicrobiales</taxon>
        <taxon>Verrucomicrobiaceae</taxon>
        <taxon>Phragmitibacter</taxon>
    </lineage>
</organism>
<evidence type="ECO:0000256" key="1">
    <source>
        <dbReference type="SAM" id="MobiDB-lite"/>
    </source>
</evidence>
<proteinExistence type="predicted"/>
<feature type="signal peptide" evidence="2">
    <location>
        <begin position="1"/>
        <end position="22"/>
    </location>
</feature>
<comment type="caution">
    <text evidence="3">The sequence shown here is derived from an EMBL/GenBank/DDBJ whole genome shotgun (WGS) entry which is preliminary data.</text>
</comment>
<accession>A0A5R8KC49</accession>
<evidence type="ECO:0000313" key="3">
    <source>
        <dbReference type="EMBL" id="TLD69871.1"/>
    </source>
</evidence>
<dbReference type="AlphaFoldDB" id="A0A5R8KC49"/>
<feature type="chain" id="PRO_5024350477" evidence="2">
    <location>
        <begin position="23"/>
        <end position="78"/>
    </location>
</feature>
<protein>
    <submittedName>
        <fullName evidence="3">Uncharacterized protein</fullName>
    </submittedName>
</protein>
<evidence type="ECO:0000313" key="4">
    <source>
        <dbReference type="Proteomes" id="UP000306196"/>
    </source>
</evidence>
<keyword evidence="2" id="KW-0732">Signal</keyword>